<evidence type="ECO:0000256" key="1">
    <source>
        <dbReference type="ARBA" id="ARBA00004613"/>
    </source>
</evidence>
<evidence type="ECO:0000259" key="5">
    <source>
        <dbReference type="PROSITE" id="PS51465"/>
    </source>
</evidence>
<dbReference type="SMART" id="SM00280">
    <property type="entry name" value="KAZAL"/>
    <property type="match status" value="1"/>
</dbReference>
<dbReference type="GO" id="GO:0005576">
    <property type="term" value="C:extracellular region"/>
    <property type="evidence" value="ECO:0007669"/>
    <property type="project" value="UniProtKB-SubCell"/>
</dbReference>
<dbReference type="InterPro" id="IPR002350">
    <property type="entry name" value="Kazal_dom"/>
</dbReference>
<evidence type="ECO:0000256" key="4">
    <source>
        <dbReference type="SAM" id="SignalP"/>
    </source>
</evidence>
<evidence type="ECO:0000256" key="3">
    <source>
        <dbReference type="ARBA" id="ARBA00023157"/>
    </source>
</evidence>
<proteinExistence type="predicted"/>
<dbReference type="PANTHER" id="PTHR21179">
    <property type="entry name" value="SERINE-TYPE ENDOPEPTIDASE INHIBITOR"/>
    <property type="match status" value="1"/>
</dbReference>
<dbReference type="GO" id="GO:0004867">
    <property type="term" value="F:serine-type endopeptidase inhibitor activity"/>
    <property type="evidence" value="ECO:0007669"/>
    <property type="project" value="InterPro"/>
</dbReference>
<evidence type="ECO:0000256" key="2">
    <source>
        <dbReference type="ARBA" id="ARBA00022525"/>
    </source>
</evidence>
<dbReference type="PANTHER" id="PTHR21179:SF0">
    <property type="entry name" value="SERINE PROTEASE INHIBITOR KAZAL-TYPE 4"/>
    <property type="match status" value="1"/>
</dbReference>
<dbReference type="VEuPathDB" id="VectorBase:CSON010114"/>
<reference evidence="6" key="1">
    <citation type="submission" date="2018-07" db="EMBL/GenBank/DDBJ databases">
        <authorList>
            <person name="Quirk P.G."/>
            <person name="Krulwich T.A."/>
        </authorList>
    </citation>
    <scope>NUCLEOTIDE SEQUENCE</scope>
</reference>
<keyword evidence="2" id="KW-0964">Secreted</keyword>
<name>A0A336LQ83_CULSO</name>
<protein>
    <submittedName>
        <fullName evidence="6">CSON010114 protein</fullName>
    </submittedName>
</protein>
<gene>
    <name evidence="6" type="primary">CSON010114</name>
</gene>
<dbReference type="SUPFAM" id="SSF100895">
    <property type="entry name" value="Kazal-type serine protease inhibitors"/>
    <property type="match status" value="1"/>
</dbReference>
<comment type="subcellular location">
    <subcellularLocation>
        <location evidence="1">Secreted</location>
    </subcellularLocation>
</comment>
<dbReference type="InterPro" id="IPR036058">
    <property type="entry name" value="Kazal_dom_sf"/>
</dbReference>
<dbReference type="Gene3D" id="3.30.60.30">
    <property type="match status" value="1"/>
</dbReference>
<keyword evidence="3" id="KW-1015">Disulfide bond</keyword>
<organism evidence="6">
    <name type="scientific">Culicoides sonorensis</name>
    <name type="common">Biting midge</name>
    <dbReference type="NCBI Taxonomy" id="179676"/>
    <lineage>
        <taxon>Eukaryota</taxon>
        <taxon>Metazoa</taxon>
        <taxon>Ecdysozoa</taxon>
        <taxon>Arthropoda</taxon>
        <taxon>Hexapoda</taxon>
        <taxon>Insecta</taxon>
        <taxon>Pterygota</taxon>
        <taxon>Neoptera</taxon>
        <taxon>Endopterygota</taxon>
        <taxon>Diptera</taxon>
        <taxon>Nematocera</taxon>
        <taxon>Chironomoidea</taxon>
        <taxon>Ceratopogonidae</taxon>
        <taxon>Ceratopogoninae</taxon>
        <taxon>Culicoides</taxon>
        <taxon>Monoculicoides</taxon>
    </lineage>
</organism>
<dbReference type="PROSITE" id="PS51465">
    <property type="entry name" value="KAZAL_2"/>
    <property type="match status" value="1"/>
</dbReference>
<dbReference type="AlphaFoldDB" id="A0A336LQ83"/>
<keyword evidence="4" id="KW-0732">Signal</keyword>
<sequence length="94" mass="10636">MKIFCLFIFIFYYFNIGFHEVQSQAAVPVPFTNEQLACIRNCPRITNYNPICGSDGFLYENQGHLNCAQRCNHNVQAVRGGRCAPFLNSPNQSG</sequence>
<dbReference type="EMBL" id="UFQT01000040">
    <property type="protein sequence ID" value="SSX18567.1"/>
    <property type="molecule type" value="Genomic_DNA"/>
</dbReference>
<feature type="domain" description="Kazal-like" evidence="5">
    <location>
        <begin position="32"/>
        <end position="85"/>
    </location>
</feature>
<dbReference type="InterPro" id="IPR039932">
    <property type="entry name" value="Spink4-like"/>
</dbReference>
<feature type="chain" id="PRO_5016457763" evidence="4">
    <location>
        <begin position="24"/>
        <end position="94"/>
    </location>
</feature>
<accession>A0A336LQ83</accession>
<feature type="signal peptide" evidence="4">
    <location>
        <begin position="1"/>
        <end position="23"/>
    </location>
</feature>
<evidence type="ECO:0000313" key="6">
    <source>
        <dbReference type="EMBL" id="SSX18567.1"/>
    </source>
</evidence>
<dbReference type="Pfam" id="PF00050">
    <property type="entry name" value="Kazal_1"/>
    <property type="match status" value="1"/>
</dbReference>